<protein>
    <submittedName>
        <fullName evidence="1">DUF72 domain-containing protein</fullName>
    </submittedName>
</protein>
<sequence length="234" mass="26669">MNTWIGTSGFQYKEWKGSFYPEKLSLPKMLAFYAGEFNSTEINYTFRSLPSDKTIARWKAETPAHFRFSLKAPQRVTHFAKLRKCGDTISKFRKSVKGLGKKLGPVLFQLPETFKADAALLGDFLESLPGGLRVAFEFRHESWFTDEVFDRLAKSNAALCLAESEDLITPRVATADFGYLRLRRDAYTARKIRDWADFIQDQSEKWPEVFGYLKHEDTAAGTGFAKALVKKLAP</sequence>
<dbReference type="EMBL" id="JAPDDT010000006">
    <property type="protein sequence ID" value="MCW1924015.1"/>
    <property type="molecule type" value="Genomic_DNA"/>
</dbReference>
<dbReference type="RefSeq" id="WP_264488120.1">
    <property type="nucleotide sequence ID" value="NZ_JAPDDT010000006.1"/>
</dbReference>
<gene>
    <name evidence="1" type="ORF">OKA05_15715</name>
</gene>
<accession>A0ABT3GKG7</accession>
<dbReference type="Proteomes" id="UP001320876">
    <property type="component" value="Unassembled WGS sequence"/>
</dbReference>
<dbReference type="InterPro" id="IPR036520">
    <property type="entry name" value="UPF0759_sf"/>
</dbReference>
<proteinExistence type="predicted"/>
<keyword evidence="2" id="KW-1185">Reference proteome</keyword>
<name>A0ABT3GKG7_9BACT</name>
<comment type="caution">
    <text evidence="1">The sequence shown here is derived from an EMBL/GenBank/DDBJ whole genome shotgun (WGS) entry which is preliminary data.</text>
</comment>
<reference evidence="1 2" key="1">
    <citation type="submission" date="2022-10" db="EMBL/GenBank/DDBJ databases">
        <title>Luteolibacter arcticus strain CCTCC AB 2014275, whole genome shotgun sequencing project.</title>
        <authorList>
            <person name="Zhao G."/>
            <person name="Shen L."/>
        </authorList>
    </citation>
    <scope>NUCLEOTIDE SEQUENCE [LARGE SCALE GENOMIC DNA]</scope>
    <source>
        <strain evidence="1 2">CCTCC AB 2014275</strain>
    </source>
</reference>
<evidence type="ECO:0000313" key="2">
    <source>
        <dbReference type="Proteomes" id="UP001320876"/>
    </source>
</evidence>
<organism evidence="1 2">
    <name type="scientific">Luteolibacter arcticus</name>
    <dbReference type="NCBI Taxonomy" id="1581411"/>
    <lineage>
        <taxon>Bacteria</taxon>
        <taxon>Pseudomonadati</taxon>
        <taxon>Verrucomicrobiota</taxon>
        <taxon>Verrucomicrobiia</taxon>
        <taxon>Verrucomicrobiales</taxon>
        <taxon>Verrucomicrobiaceae</taxon>
        <taxon>Luteolibacter</taxon>
    </lineage>
</organism>
<dbReference type="InterPro" id="IPR002763">
    <property type="entry name" value="DUF72"/>
</dbReference>
<dbReference type="Gene3D" id="3.20.20.410">
    <property type="entry name" value="Protein of unknown function UPF0759"/>
    <property type="match status" value="1"/>
</dbReference>
<dbReference type="PANTHER" id="PTHR30348:SF4">
    <property type="entry name" value="DUF72 DOMAIN-CONTAINING PROTEIN"/>
    <property type="match status" value="1"/>
</dbReference>
<dbReference type="PANTHER" id="PTHR30348">
    <property type="entry name" value="UNCHARACTERIZED PROTEIN YECE"/>
    <property type="match status" value="1"/>
</dbReference>
<evidence type="ECO:0000313" key="1">
    <source>
        <dbReference type="EMBL" id="MCW1924015.1"/>
    </source>
</evidence>
<dbReference type="SUPFAM" id="SSF117396">
    <property type="entry name" value="TM1631-like"/>
    <property type="match status" value="1"/>
</dbReference>
<dbReference type="Pfam" id="PF01904">
    <property type="entry name" value="DUF72"/>
    <property type="match status" value="1"/>
</dbReference>